<dbReference type="PRINTS" id="PR00344">
    <property type="entry name" value="BCTRLSENSOR"/>
</dbReference>
<dbReference type="EMBL" id="JAKGSG010000025">
    <property type="protein sequence ID" value="MCF4120980.1"/>
    <property type="molecule type" value="Genomic_DNA"/>
</dbReference>
<dbReference type="SUPFAM" id="SSF47384">
    <property type="entry name" value="Homodimeric domain of signal transducing histidine kinase"/>
    <property type="match status" value="1"/>
</dbReference>
<dbReference type="PANTHER" id="PTHR43547">
    <property type="entry name" value="TWO-COMPONENT HISTIDINE KINASE"/>
    <property type="match status" value="1"/>
</dbReference>
<dbReference type="Gene3D" id="6.10.340.10">
    <property type="match status" value="1"/>
</dbReference>
<keyword evidence="13" id="KW-0067">ATP-binding</keyword>
<feature type="transmembrane region" description="Helical" evidence="10">
    <location>
        <begin position="12"/>
        <end position="31"/>
    </location>
</feature>
<dbReference type="InterPro" id="IPR004358">
    <property type="entry name" value="Sig_transdc_His_kin-like_C"/>
</dbReference>
<gene>
    <name evidence="13" type="ORF">L1785_08300</name>
</gene>
<feature type="domain" description="Histidine kinase" evidence="11">
    <location>
        <begin position="150"/>
        <end position="366"/>
    </location>
</feature>
<comment type="catalytic activity">
    <reaction evidence="1">
        <text>ATP + protein L-histidine = ADP + protein N-phospho-L-histidine.</text>
        <dbReference type="EC" id="2.7.13.3"/>
    </reaction>
</comment>
<dbReference type="PROSITE" id="PS50885">
    <property type="entry name" value="HAMP"/>
    <property type="match status" value="1"/>
</dbReference>
<evidence type="ECO:0000313" key="14">
    <source>
        <dbReference type="Proteomes" id="UP001165405"/>
    </source>
</evidence>
<keyword evidence="8 10" id="KW-1133">Transmembrane helix</keyword>
<keyword evidence="13" id="KW-0547">Nucleotide-binding</keyword>
<evidence type="ECO:0000313" key="13">
    <source>
        <dbReference type="EMBL" id="MCF4120980.1"/>
    </source>
</evidence>
<evidence type="ECO:0000259" key="12">
    <source>
        <dbReference type="PROSITE" id="PS50885"/>
    </source>
</evidence>
<dbReference type="SMART" id="SM00388">
    <property type="entry name" value="HisKA"/>
    <property type="match status" value="1"/>
</dbReference>
<keyword evidence="9" id="KW-0902">Two-component regulatory system</keyword>
<dbReference type="Pfam" id="PF00672">
    <property type="entry name" value="HAMP"/>
    <property type="match status" value="1"/>
</dbReference>
<dbReference type="InterPro" id="IPR003660">
    <property type="entry name" value="HAMP_dom"/>
</dbReference>
<dbReference type="CDD" id="cd06225">
    <property type="entry name" value="HAMP"/>
    <property type="match status" value="1"/>
</dbReference>
<dbReference type="CDD" id="cd00075">
    <property type="entry name" value="HATPase"/>
    <property type="match status" value="1"/>
</dbReference>
<dbReference type="Gene3D" id="3.30.565.10">
    <property type="entry name" value="Histidine kinase-like ATPase, C-terminal domain"/>
    <property type="match status" value="1"/>
</dbReference>
<dbReference type="InterPro" id="IPR036097">
    <property type="entry name" value="HisK_dim/P_sf"/>
</dbReference>
<comment type="subcellular location">
    <subcellularLocation>
        <location evidence="2">Cell membrane</location>
    </subcellularLocation>
</comment>
<keyword evidence="6 10" id="KW-0812">Transmembrane</keyword>
<dbReference type="SUPFAM" id="SSF158472">
    <property type="entry name" value="HAMP domain-like"/>
    <property type="match status" value="1"/>
</dbReference>
<evidence type="ECO:0000256" key="4">
    <source>
        <dbReference type="ARBA" id="ARBA00022553"/>
    </source>
</evidence>
<dbReference type="EC" id="2.7.13.3" evidence="3"/>
<dbReference type="SUPFAM" id="SSF55874">
    <property type="entry name" value="ATPase domain of HSP90 chaperone/DNA topoisomerase II/histidine kinase"/>
    <property type="match status" value="1"/>
</dbReference>
<dbReference type="CDD" id="cd00082">
    <property type="entry name" value="HisKA"/>
    <property type="match status" value="1"/>
</dbReference>
<feature type="transmembrane region" description="Helical" evidence="10">
    <location>
        <begin position="60"/>
        <end position="86"/>
    </location>
</feature>
<evidence type="ECO:0000256" key="1">
    <source>
        <dbReference type="ARBA" id="ARBA00000085"/>
    </source>
</evidence>
<keyword evidence="5" id="KW-0808">Transferase</keyword>
<dbReference type="Gene3D" id="1.10.287.130">
    <property type="match status" value="1"/>
</dbReference>
<dbReference type="GO" id="GO:0005524">
    <property type="term" value="F:ATP binding"/>
    <property type="evidence" value="ECO:0007669"/>
    <property type="project" value="UniProtKB-KW"/>
</dbReference>
<keyword evidence="7" id="KW-0418">Kinase</keyword>
<sequence>MVSRFSGIGSRLVAAMVLVVVSGGLAAWLVAPAVGPGVFRQHLERAAHEPGSLAAHALEAFASASTVTLAVALGASVMTSLVISLVMSRRVGSSLGGMSAVAAQVASGRFDVRVVQPRIGSEFDELADAINGMAGRLGRNEEMRRRLMADIAHELRTPVATIAGYLDALEEGVEELTPATTDVLRAQASRLTRLADDLSAVARAESGAMPLDLVPVHPGELVEVAAHAVRAQYASGAVRLTTHVQHGVAPVAADRDRFGQVLGNLLDNALRHTPAGGEVRLTAQRCGNGVRFTVADSGEGIEAEHLPHVFERFYRVDSARDRGHGGSGIGLAIVRALVVAHGGAVSAFSAGAGRGATFVVDLPARAARHRWPALAGPHHP</sequence>
<comment type="caution">
    <text evidence="13">The sequence shown here is derived from an EMBL/GenBank/DDBJ whole genome shotgun (WGS) entry which is preliminary data.</text>
</comment>
<dbReference type="PANTHER" id="PTHR43547:SF2">
    <property type="entry name" value="HYBRID SIGNAL TRANSDUCTION HISTIDINE KINASE C"/>
    <property type="match status" value="1"/>
</dbReference>
<dbReference type="Pfam" id="PF00512">
    <property type="entry name" value="HisKA"/>
    <property type="match status" value="1"/>
</dbReference>
<feature type="domain" description="HAMP" evidence="12">
    <location>
        <begin position="89"/>
        <end position="142"/>
    </location>
</feature>
<evidence type="ECO:0000256" key="2">
    <source>
        <dbReference type="ARBA" id="ARBA00004236"/>
    </source>
</evidence>
<evidence type="ECO:0000256" key="7">
    <source>
        <dbReference type="ARBA" id="ARBA00022777"/>
    </source>
</evidence>
<dbReference type="InterPro" id="IPR003594">
    <property type="entry name" value="HATPase_dom"/>
</dbReference>
<dbReference type="Proteomes" id="UP001165405">
    <property type="component" value="Unassembled WGS sequence"/>
</dbReference>
<proteinExistence type="predicted"/>
<reference evidence="13" key="1">
    <citation type="submission" date="2022-01" db="EMBL/GenBank/DDBJ databases">
        <title>Antribacter sp. nov., isolated from Guizhou of China.</title>
        <authorList>
            <person name="Chengliang C."/>
            <person name="Ya Z."/>
        </authorList>
    </citation>
    <scope>NUCLEOTIDE SEQUENCE</scope>
    <source>
        <strain evidence="13">KLBMP 9083</strain>
    </source>
</reference>
<keyword evidence="4" id="KW-0597">Phosphoprotein</keyword>
<evidence type="ECO:0000256" key="10">
    <source>
        <dbReference type="SAM" id="Phobius"/>
    </source>
</evidence>
<evidence type="ECO:0000256" key="9">
    <source>
        <dbReference type="ARBA" id="ARBA00023012"/>
    </source>
</evidence>
<protein>
    <recommendedName>
        <fullName evidence="3">histidine kinase</fullName>
        <ecNumber evidence="3">2.7.13.3</ecNumber>
    </recommendedName>
</protein>
<dbReference type="FunFam" id="3.30.565.10:FF:000006">
    <property type="entry name" value="Sensor histidine kinase WalK"/>
    <property type="match status" value="1"/>
</dbReference>
<evidence type="ECO:0000256" key="5">
    <source>
        <dbReference type="ARBA" id="ARBA00022679"/>
    </source>
</evidence>
<dbReference type="GO" id="GO:0000155">
    <property type="term" value="F:phosphorelay sensor kinase activity"/>
    <property type="evidence" value="ECO:0007669"/>
    <property type="project" value="InterPro"/>
</dbReference>
<dbReference type="PROSITE" id="PS50109">
    <property type="entry name" value="HIS_KIN"/>
    <property type="match status" value="1"/>
</dbReference>
<dbReference type="RefSeq" id="WP_236088742.1">
    <property type="nucleotide sequence ID" value="NZ_JAKGSG010000025.1"/>
</dbReference>
<dbReference type="SMART" id="SM00304">
    <property type="entry name" value="HAMP"/>
    <property type="match status" value="1"/>
</dbReference>
<evidence type="ECO:0000256" key="3">
    <source>
        <dbReference type="ARBA" id="ARBA00012438"/>
    </source>
</evidence>
<dbReference type="SMART" id="SM00387">
    <property type="entry name" value="HATPase_c"/>
    <property type="match status" value="1"/>
</dbReference>
<organism evidence="13 14">
    <name type="scientific">Antribacter soli</name>
    <dbReference type="NCBI Taxonomy" id="2910976"/>
    <lineage>
        <taxon>Bacteria</taxon>
        <taxon>Bacillati</taxon>
        <taxon>Actinomycetota</taxon>
        <taxon>Actinomycetes</taxon>
        <taxon>Micrococcales</taxon>
        <taxon>Promicromonosporaceae</taxon>
        <taxon>Antribacter</taxon>
    </lineage>
</organism>
<evidence type="ECO:0000256" key="6">
    <source>
        <dbReference type="ARBA" id="ARBA00022692"/>
    </source>
</evidence>
<name>A0AA41QDV3_9MICO</name>
<evidence type="ECO:0000256" key="8">
    <source>
        <dbReference type="ARBA" id="ARBA00022989"/>
    </source>
</evidence>
<dbReference type="InterPro" id="IPR003661">
    <property type="entry name" value="HisK_dim/P_dom"/>
</dbReference>
<evidence type="ECO:0000259" key="11">
    <source>
        <dbReference type="PROSITE" id="PS50109"/>
    </source>
</evidence>
<keyword evidence="10" id="KW-0472">Membrane</keyword>
<dbReference type="AlphaFoldDB" id="A0AA41QDV3"/>
<accession>A0AA41QDV3</accession>
<dbReference type="GO" id="GO:0005886">
    <property type="term" value="C:plasma membrane"/>
    <property type="evidence" value="ECO:0007669"/>
    <property type="project" value="UniProtKB-SubCell"/>
</dbReference>
<dbReference type="InterPro" id="IPR036890">
    <property type="entry name" value="HATPase_C_sf"/>
</dbReference>
<dbReference type="InterPro" id="IPR005467">
    <property type="entry name" value="His_kinase_dom"/>
</dbReference>
<keyword evidence="14" id="KW-1185">Reference proteome</keyword>
<dbReference type="Pfam" id="PF02518">
    <property type="entry name" value="HATPase_c"/>
    <property type="match status" value="1"/>
</dbReference>